<dbReference type="OrthoDB" id="9798929at2"/>
<proteinExistence type="inferred from homology"/>
<protein>
    <submittedName>
        <fullName evidence="5">Restriction endonuclease subunit S</fullName>
    </submittedName>
</protein>
<reference evidence="5 6" key="1">
    <citation type="submission" date="2019-04" db="EMBL/GenBank/DDBJ databases">
        <title>Salinimonas iocasae sp. nov., a halophilic bacterium isolated from the outer tube casing of tubeworms in Okinawa Trough.</title>
        <authorList>
            <person name="Zhang H."/>
            <person name="Wang H."/>
            <person name="Li C."/>
        </authorList>
    </citation>
    <scope>NUCLEOTIDE SEQUENCE [LARGE SCALE GENOMIC DNA]</scope>
    <source>
        <strain evidence="5 6">KX18D6</strain>
    </source>
</reference>
<dbReference type="InterPro" id="IPR044946">
    <property type="entry name" value="Restrct_endonuc_typeI_TRD_sf"/>
</dbReference>
<dbReference type="InterPro" id="IPR052021">
    <property type="entry name" value="Type-I_RS_S_subunit"/>
</dbReference>
<dbReference type="RefSeq" id="WP_139757111.1">
    <property type="nucleotide sequence ID" value="NZ_CP039852.1"/>
</dbReference>
<feature type="domain" description="Type I restriction modification DNA specificity" evidence="4">
    <location>
        <begin position="23"/>
        <end position="199"/>
    </location>
</feature>
<dbReference type="GO" id="GO:0004519">
    <property type="term" value="F:endonuclease activity"/>
    <property type="evidence" value="ECO:0007669"/>
    <property type="project" value="UniProtKB-KW"/>
</dbReference>
<dbReference type="EMBL" id="CP039852">
    <property type="protein sequence ID" value="QCZ94372.1"/>
    <property type="molecule type" value="Genomic_DNA"/>
</dbReference>
<dbReference type="PANTHER" id="PTHR30408:SF12">
    <property type="entry name" value="TYPE I RESTRICTION ENZYME MJAVIII SPECIFICITY SUBUNIT"/>
    <property type="match status" value="1"/>
</dbReference>
<dbReference type="Gene3D" id="1.10.287.1120">
    <property type="entry name" value="Bipartite methylase S protein"/>
    <property type="match status" value="1"/>
</dbReference>
<dbReference type="REBASE" id="342745">
    <property type="entry name" value="S.Ssp18D6ORF13245P"/>
</dbReference>
<dbReference type="Gene3D" id="3.90.220.20">
    <property type="entry name" value="DNA methylase specificity domains"/>
    <property type="match status" value="2"/>
</dbReference>
<dbReference type="AlphaFoldDB" id="A0A5B7YF44"/>
<dbReference type="PANTHER" id="PTHR30408">
    <property type="entry name" value="TYPE-1 RESTRICTION ENZYME ECOKI SPECIFICITY PROTEIN"/>
    <property type="match status" value="1"/>
</dbReference>
<keyword evidence="3" id="KW-0238">DNA-binding</keyword>
<evidence type="ECO:0000313" key="5">
    <source>
        <dbReference type="EMBL" id="QCZ94372.1"/>
    </source>
</evidence>
<keyword evidence="5" id="KW-0540">Nuclease</keyword>
<keyword evidence="6" id="KW-1185">Reference proteome</keyword>
<dbReference type="InterPro" id="IPR000055">
    <property type="entry name" value="Restrct_endonuc_typeI_TRD"/>
</dbReference>
<dbReference type="KEGG" id="salk:FBQ74_13240"/>
<comment type="similarity">
    <text evidence="1">Belongs to the type-I restriction system S methylase family.</text>
</comment>
<dbReference type="GO" id="GO:0009307">
    <property type="term" value="P:DNA restriction-modification system"/>
    <property type="evidence" value="ECO:0007669"/>
    <property type="project" value="UniProtKB-KW"/>
</dbReference>
<evidence type="ECO:0000256" key="3">
    <source>
        <dbReference type="ARBA" id="ARBA00023125"/>
    </source>
</evidence>
<name>A0A5B7YF44_9ALTE</name>
<dbReference type="GO" id="GO:0003677">
    <property type="term" value="F:DNA binding"/>
    <property type="evidence" value="ECO:0007669"/>
    <property type="project" value="UniProtKB-KW"/>
</dbReference>
<keyword evidence="2" id="KW-0680">Restriction system</keyword>
<keyword evidence="5" id="KW-0378">Hydrolase</keyword>
<dbReference type="Proteomes" id="UP000304912">
    <property type="component" value="Chromosome"/>
</dbReference>
<dbReference type="CDD" id="cd17279">
    <property type="entry name" value="RMtype1_S_BmuCF2ORF3362P_TRD1-CR1_like"/>
    <property type="match status" value="1"/>
</dbReference>
<accession>A0A5B7YF44</accession>
<feature type="domain" description="Type I restriction modification DNA specificity" evidence="4">
    <location>
        <begin position="236"/>
        <end position="400"/>
    </location>
</feature>
<evidence type="ECO:0000313" key="6">
    <source>
        <dbReference type="Proteomes" id="UP000304912"/>
    </source>
</evidence>
<evidence type="ECO:0000256" key="2">
    <source>
        <dbReference type="ARBA" id="ARBA00022747"/>
    </source>
</evidence>
<evidence type="ECO:0000259" key="4">
    <source>
        <dbReference type="Pfam" id="PF01420"/>
    </source>
</evidence>
<keyword evidence="5" id="KW-0255">Endonuclease</keyword>
<organism evidence="5 6">
    <name type="scientific">Salinimonas iocasae</name>
    <dbReference type="NCBI Taxonomy" id="2572577"/>
    <lineage>
        <taxon>Bacteria</taxon>
        <taxon>Pseudomonadati</taxon>
        <taxon>Pseudomonadota</taxon>
        <taxon>Gammaproteobacteria</taxon>
        <taxon>Alteromonadales</taxon>
        <taxon>Alteromonadaceae</taxon>
        <taxon>Alteromonas/Salinimonas group</taxon>
        <taxon>Salinimonas</taxon>
    </lineage>
</organism>
<evidence type="ECO:0000256" key="1">
    <source>
        <dbReference type="ARBA" id="ARBA00010923"/>
    </source>
</evidence>
<dbReference type="Pfam" id="PF01420">
    <property type="entry name" value="Methylase_S"/>
    <property type="match status" value="2"/>
</dbReference>
<sequence length="451" mass="49989">MAEKYQRYPEYKDSGINWIGYIPSDWYVGKLKHTFKVVNGSTPSSSVEEYWDGDIPWITPADMEKSSNSYLSKGKRNISKLGLSSCGASLVSQGSIIVSSRAPIGSLAIASSSISTNQGCKSLDSYGDDNRFYFYWLKLSKLELENLGKGTTFLELSSADLANFYALKPSKKEQILIADFLDHETAKIDALIAKQEKLIELLKEKRQAVISHAVTKGLNPDVPMKDSGIEWIGEVPEHWEVVRIKHTAKSIIAGPFGSSITKDMYVPSGFKVYGQEHAIANSFDVGDYYINEQNFNILKRYSIASGDLILSCVGTFGKVSVVPTMFEAGIINPRLMLIRPSSVVASDYLAKFMQSDVSYKQFEVLSRGGTMGVINIGILSDIFIALPPLDEQNKIKELIESQASKYDKLIKKATSSISLLKERKISLISAAVTGKIDVRHWHPTQTEEAYA</sequence>
<dbReference type="SUPFAM" id="SSF116734">
    <property type="entry name" value="DNA methylase specificity domain"/>
    <property type="match status" value="2"/>
</dbReference>
<gene>
    <name evidence="5" type="ORF">FBQ74_13240</name>
</gene>